<dbReference type="STRING" id="112903.SAMN04490178_101239"/>
<dbReference type="GO" id="GO:0006261">
    <property type="term" value="P:DNA-templated DNA replication"/>
    <property type="evidence" value="ECO:0007669"/>
    <property type="project" value="TreeGrafter"/>
</dbReference>
<keyword evidence="5" id="KW-0235">DNA replication</keyword>
<reference evidence="11 12" key="1">
    <citation type="submission" date="2016-10" db="EMBL/GenBank/DDBJ databases">
        <authorList>
            <person name="de Groot N.N."/>
        </authorList>
    </citation>
    <scope>NUCLEOTIDE SEQUENCE [LARGE SCALE GENOMIC DNA]</scope>
    <source>
        <strain evidence="11 12">DSM 13305</strain>
    </source>
</reference>
<dbReference type="PANTHER" id="PTHR34388:SF1">
    <property type="entry name" value="DNA POLYMERASE III SUBUNIT DELTA"/>
    <property type="match status" value="1"/>
</dbReference>
<keyword evidence="12" id="KW-1185">Reference proteome</keyword>
<evidence type="ECO:0000256" key="1">
    <source>
        <dbReference type="ARBA" id="ARBA00012417"/>
    </source>
</evidence>
<dbReference type="PANTHER" id="PTHR34388">
    <property type="entry name" value="DNA POLYMERASE III SUBUNIT DELTA"/>
    <property type="match status" value="1"/>
</dbReference>
<evidence type="ECO:0000256" key="3">
    <source>
        <dbReference type="ARBA" id="ARBA00022679"/>
    </source>
</evidence>
<gene>
    <name evidence="11" type="ORF">SAMN04490178_101239</name>
</gene>
<keyword evidence="3" id="KW-0808">Transferase</keyword>
<dbReference type="GO" id="GO:0003887">
    <property type="term" value="F:DNA-directed DNA polymerase activity"/>
    <property type="evidence" value="ECO:0007669"/>
    <property type="project" value="UniProtKB-KW"/>
</dbReference>
<evidence type="ECO:0000259" key="10">
    <source>
        <dbReference type="Pfam" id="PF21694"/>
    </source>
</evidence>
<comment type="similarity">
    <text evidence="7">Belongs to the DNA polymerase HolA subunit family.</text>
</comment>
<accession>A0A1H8NVM6</accession>
<name>A0A1H8NVM6_9FIRM</name>
<organism evidence="11 12">
    <name type="scientific">Propionispora vibrioides</name>
    <dbReference type="NCBI Taxonomy" id="112903"/>
    <lineage>
        <taxon>Bacteria</taxon>
        <taxon>Bacillati</taxon>
        <taxon>Bacillota</taxon>
        <taxon>Negativicutes</taxon>
        <taxon>Selenomonadales</taxon>
        <taxon>Sporomusaceae</taxon>
        <taxon>Propionispora</taxon>
    </lineage>
</organism>
<dbReference type="SUPFAM" id="SSF52540">
    <property type="entry name" value="P-loop containing nucleoside triphosphate hydrolases"/>
    <property type="match status" value="1"/>
</dbReference>
<evidence type="ECO:0000256" key="8">
    <source>
        <dbReference type="ARBA" id="ARBA00049244"/>
    </source>
</evidence>
<dbReference type="RefSeq" id="WP_091743552.1">
    <property type="nucleotide sequence ID" value="NZ_FODY01000001.1"/>
</dbReference>
<sequence>MNYSQLEERIRQGEVSPVYLLYGEEHYIIQQLEHAIIDQLLTPDERDCNLTVLDGDPKPEELIGLLETVPFLGGKQVIVIHNTAFFRAAKQDNAEVDESGKSDKSSGRLLKVLADMPDYTCLVLTTIEKVDKRRKLFKQIEKCGIAFEAISFKSWDTKNISQWVQAQLGKRQKKIAANAMEAVLAMVGSMPRISLVFLEAELEKLSLYTGNRTIITLQDLEAVLASVPELSVFALLEAIGQKQVAKALPLLGRQLASGEHPAKLIGLLAREIRLLWRIKEMVATGLPAREIGTRTGLVNYICEKKIKQSQQFGIAQLRQALLSLAQADTDFKSSQANEAVLEEIVIRLCHNTTIPSKP</sequence>
<dbReference type="Pfam" id="PF21694">
    <property type="entry name" value="DNA_pol3_delta_C"/>
    <property type="match status" value="1"/>
</dbReference>
<dbReference type="GO" id="GO:0003677">
    <property type="term" value="F:DNA binding"/>
    <property type="evidence" value="ECO:0007669"/>
    <property type="project" value="InterPro"/>
</dbReference>
<dbReference type="OrthoDB" id="9775929at2"/>
<dbReference type="InterPro" id="IPR008921">
    <property type="entry name" value="DNA_pol3_clamp-load_cplx_C"/>
</dbReference>
<feature type="domain" description="DNA polymerase III delta subunit-like C-terminal" evidence="10">
    <location>
        <begin position="231"/>
        <end position="346"/>
    </location>
</feature>
<evidence type="ECO:0000313" key="12">
    <source>
        <dbReference type="Proteomes" id="UP000198847"/>
    </source>
</evidence>
<dbReference type="Gene3D" id="1.20.272.10">
    <property type="match status" value="1"/>
</dbReference>
<comment type="catalytic activity">
    <reaction evidence="8">
        <text>DNA(n) + a 2'-deoxyribonucleoside 5'-triphosphate = DNA(n+1) + diphosphate</text>
        <dbReference type="Rhea" id="RHEA:22508"/>
        <dbReference type="Rhea" id="RHEA-COMP:17339"/>
        <dbReference type="Rhea" id="RHEA-COMP:17340"/>
        <dbReference type="ChEBI" id="CHEBI:33019"/>
        <dbReference type="ChEBI" id="CHEBI:61560"/>
        <dbReference type="ChEBI" id="CHEBI:173112"/>
        <dbReference type="EC" id="2.7.7.7"/>
    </reaction>
</comment>
<evidence type="ECO:0000256" key="2">
    <source>
        <dbReference type="ARBA" id="ARBA00017703"/>
    </source>
</evidence>
<keyword evidence="6" id="KW-0239">DNA-directed DNA polymerase</keyword>
<dbReference type="InterPro" id="IPR005790">
    <property type="entry name" value="DNA_polIII_delta"/>
</dbReference>
<dbReference type="AlphaFoldDB" id="A0A1H8NVM6"/>
<evidence type="ECO:0000256" key="4">
    <source>
        <dbReference type="ARBA" id="ARBA00022695"/>
    </source>
</evidence>
<evidence type="ECO:0000259" key="9">
    <source>
        <dbReference type="Pfam" id="PF06144"/>
    </source>
</evidence>
<evidence type="ECO:0000256" key="7">
    <source>
        <dbReference type="ARBA" id="ARBA00034754"/>
    </source>
</evidence>
<dbReference type="NCBIfam" id="TIGR01128">
    <property type="entry name" value="holA"/>
    <property type="match status" value="1"/>
</dbReference>
<dbReference type="Pfam" id="PF06144">
    <property type="entry name" value="DNA_pol3_delta"/>
    <property type="match status" value="1"/>
</dbReference>
<dbReference type="GO" id="GO:0009360">
    <property type="term" value="C:DNA polymerase III complex"/>
    <property type="evidence" value="ECO:0007669"/>
    <property type="project" value="InterPro"/>
</dbReference>
<evidence type="ECO:0000256" key="5">
    <source>
        <dbReference type="ARBA" id="ARBA00022705"/>
    </source>
</evidence>
<evidence type="ECO:0000256" key="6">
    <source>
        <dbReference type="ARBA" id="ARBA00022932"/>
    </source>
</evidence>
<dbReference type="Gene3D" id="3.40.50.300">
    <property type="entry name" value="P-loop containing nucleotide triphosphate hydrolases"/>
    <property type="match status" value="1"/>
</dbReference>
<keyword evidence="4" id="KW-0548">Nucleotidyltransferase</keyword>
<dbReference type="EC" id="2.7.7.7" evidence="1"/>
<dbReference type="InterPro" id="IPR027417">
    <property type="entry name" value="P-loop_NTPase"/>
</dbReference>
<evidence type="ECO:0000313" key="11">
    <source>
        <dbReference type="EMBL" id="SEO33348.1"/>
    </source>
</evidence>
<protein>
    <recommendedName>
        <fullName evidence="2">DNA polymerase III subunit delta</fullName>
        <ecNumber evidence="1">2.7.7.7</ecNumber>
    </recommendedName>
</protein>
<proteinExistence type="inferred from homology"/>
<dbReference type="EMBL" id="FODY01000001">
    <property type="protein sequence ID" value="SEO33348.1"/>
    <property type="molecule type" value="Genomic_DNA"/>
</dbReference>
<dbReference type="InterPro" id="IPR010372">
    <property type="entry name" value="DNA_pol3_delta_N"/>
</dbReference>
<feature type="domain" description="DNA polymerase III delta N-terminal" evidence="9">
    <location>
        <begin position="19"/>
        <end position="148"/>
    </location>
</feature>
<dbReference type="Gene3D" id="1.10.8.60">
    <property type="match status" value="1"/>
</dbReference>
<dbReference type="SUPFAM" id="SSF48019">
    <property type="entry name" value="post-AAA+ oligomerization domain-like"/>
    <property type="match status" value="1"/>
</dbReference>
<dbReference type="InterPro" id="IPR048466">
    <property type="entry name" value="DNA_pol3_delta-like_C"/>
</dbReference>
<dbReference type="Proteomes" id="UP000198847">
    <property type="component" value="Unassembled WGS sequence"/>
</dbReference>